<reference evidence="7 8" key="1">
    <citation type="journal article" date="2022" name="bioRxiv">
        <title>Genomics of Preaxostyla Flagellates Illuminates Evolutionary Transitions and the Path Towards Mitochondrial Loss.</title>
        <authorList>
            <person name="Novak L.V.F."/>
            <person name="Treitli S.C."/>
            <person name="Pyrih J."/>
            <person name="Halakuc P."/>
            <person name="Pipaliya S.V."/>
            <person name="Vacek V."/>
            <person name="Brzon O."/>
            <person name="Soukal P."/>
            <person name="Eme L."/>
            <person name="Dacks J.B."/>
            <person name="Karnkowska A."/>
            <person name="Elias M."/>
            <person name="Hampl V."/>
        </authorList>
    </citation>
    <scope>NUCLEOTIDE SEQUENCE [LARGE SCALE GENOMIC DNA]</scope>
    <source>
        <strain evidence="7">NAU3</strain>
        <tissue evidence="7">Gut</tissue>
    </source>
</reference>
<accession>A0ABQ9X6G7</accession>
<keyword evidence="5" id="KW-0067">ATP-binding</keyword>
<keyword evidence="2" id="KW-0808">Transferase</keyword>
<dbReference type="Pfam" id="PF00069">
    <property type="entry name" value="Pkinase"/>
    <property type="match status" value="1"/>
</dbReference>
<feature type="domain" description="Protein kinase" evidence="6">
    <location>
        <begin position="1"/>
        <end position="183"/>
    </location>
</feature>
<dbReference type="PANTHER" id="PTHR24346">
    <property type="entry name" value="MAP/MICROTUBULE AFFINITY-REGULATING KINASE"/>
    <property type="match status" value="1"/>
</dbReference>
<evidence type="ECO:0000259" key="6">
    <source>
        <dbReference type="PROSITE" id="PS50011"/>
    </source>
</evidence>
<evidence type="ECO:0000313" key="7">
    <source>
        <dbReference type="EMBL" id="KAK2947376.1"/>
    </source>
</evidence>
<evidence type="ECO:0000256" key="5">
    <source>
        <dbReference type="ARBA" id="ARBA00022840"/>
    </source>
</evidence>
<keyword evidence="1" id="KW-0723">Serine/threonine-protein kinase</keyword>
<protein>
    <recommendedName>
        <fullName evidence="6">Protein kinase domain-containing protein</fullName>
    </recommendedName>
</protein>
<evidence type="ECO:0000256" key="3">
    <source>
        <dbReference type="ARBA" id="ARBA00022741"/>
    </source>
</evidence>
<dbReference type="InterPro" id="IPR000719">
    <property type="entry name" value="Prot_kinase_dom"/>
</dbReference>
<dbReference type="Proteomes" id="UP001281761">
    <property type="component" value="Unassembled WGS sequence"/>
</dbReference>
<organism evidence="7 8">
    <name type="scientific">Blattamonas nauphoetae</name>
    <dbReference type="NCBI Taxonomy" id="2049346"/>
    <lineage>
        <taxon>Eukaryota</taxon>
        <taxon>Metamonada</taxon>
        <taxon>Preaxostyla</taxon>
        <taxon>Oxymonadida</taxon>
        <taxon>Blattamonas</taxon>
    </lineage>
</organism>
<dbReference type="PANTHER" id="PTHR24346:SF82">
    <property type="entry name" value="KP78A-RELATED"/>
    <property type="match status" value="1"/>
</dbReference>
<keyword evidence="3" id="KW-0547">Nucleotide-binding</keyword>
<dbReference type="PROSITE" id="PS50011">
    <property type="entry name" value="PROTEIN_KINASE_DOM"/>
    <property type="match status" value="1"/>
</dbReference>
<gene>
    <name evidence="7" type="ORF">BLNAU_17696</name>
</gene>
<sequence>MELGGKSLADLVKDYTDRKVLMPREDVYRVMEDIASALEMMHNHEGGRTAHGDVKMENILMDADGHIKLCDFGAAESEDVSVSRSVISQLYVSPERMESETGAATCEADVWSLGVVLYWLLFGEPPFTSKNPAQLIRAISSFKATMIPNSCGEEERALLMRMLNPCVEIRMTCRQLCLGKAFRCIVNTPGGVWKLKDEEVKELSTQLAEVRSRQLQIHQQLPSVLAKPTAWVGTESLQTLDRKSHRLTPTTLTQIIAFERGWRTAFTFPIDEGEWELKIRASENTYVGVIIGFLRHPLPEDATQWTCVGYDDGIAGAFELWNGRMWKGGEDFPPPGTNKKCNQIGQTAAIRVNMTTREARLCVDDEEQPGIFPDIPSPLCLGISTQNQYCPVDVLHLARTDIFQTEQDKHTLSVMVRMKTLEEEKLKAEEKIARMGMMLRPVWNGTESLQTLDRTAHRLTPTTLTQIIVTPNDNPWRTVFTNPIDEGEWELKIRTIKQSFLNVMLGFHRHPLPEHATKNTCGQHLGEIGGEFHLWSGAMWKGGGEFKPIGTNKKCVRVGQTAAIRVNMLTREVRLFVDDEEQPGIFTDIPSPLCLAISTGFTIDNQCIEVVSLKRI</sequence>
<dbReference type="EMBL" id="JARBJD010000203">
    <property type="protein sequence ID" value="KAK2947376.1"/>
    <property type="molecule type" value="Genomic_DNA"/>
</dbReference>
<keyword evidence="4" id="KW-0418">Kinase</keyword>
<dbReference type="InterPro" id="IPR011009">
    <property type="entry name" value="Kinase-like_dom_sf"/>
</dbReference>
<comment type="caution">
    <text evidence="7">The sequence shown here is derived from an EMBL/GenBank/DDBJ whole genome shotgun (WGS) entry which is preliminary data.</text>
</comment>
<name>A0ABQ9X6G7_9EUKA</name>
<evidence type="ECO:0000256" key="4">
    <source>
        <dbReference type="ARBA" id="ARBA00022777"/>
    </source>
</evidence>
<evidence type="ECO:0000313" key="8">
    <source>
        <dbReference type="Proteomes" id="UP001281761"/>
    </source>
</evidence>
<evidence type="ECO:0000256" key="1">
    <source>
        <dbReference type="ARBA" id="ARBA00022527"/>
    </source>
</evidence>
<keyword evidence="8" id="KW-1185">Reference proteome</keyword>
<evidence type="ECO:0000256" key="2">
    <source>
        <dbReference type="ARBA" id="ARBA00022679"/>
    </source>
</evidence>
<dbReference type="Gene3D" id="1.10.510.10">
    <property type="entry name" value="Transferase(Phosphotransferase) domain 1"/>
    <property type="match status" value="1"/>
</dbReference>
<proteinExistence type="predicted"/>
<dbReference type="SMART" id="SM00220">
    <property type="entry name" value="S_TKc"/>
    <property type="match status" value="1"/>
</dbReference>
<dbReference type="SUPFAM" id="SSF56112">
    <property type="entry name" value="Protein kinase-like (PK-like)"/>
    <property type="match status" value="1"/>
</dbReference>